<evidence type="ECO:0000259" key="5">
    <source>
        <dbReference type="PROSITE" id="PS01031"/>
    </source>
</evidence>
<evidence type="ECO:0000256" key="2">
    <source>
        <dbReference type="PIRSR" id="PIRSR036514-1"/>
    </source>
</evidence>
<dbReference type="GO" id="GO:0046872">
    <property type="term" value="F:metal ion binding"/>
    <property type="evidence" value="ECO:0007669"/>
    <property type="project" value="UniProtKB-KW"/>
</dbReference>
<keyword evidence="2" id="KW-0862">Zinc</keyword>
<evidence type="ECO:0000313" key="7">
    <source>
        <dbReference type="Proteomes" id="UP000827092"/>
    </source>
</evidence>
<proteinExistence type="inferred from homology"/>
<feature type="binding site" evidence="2">
    <location>
        <position position="109"/>
    </location>
    <ligand>
        <name>Zn(2+)</name>
        <dbReference type="ChEBI" id="CHEBI:29105"/>
        <label>1</label>
    </ligand>
</feature>
<evidence type="ECO:0000256" key="3">
    <source>
        <dbReference type="PROSITE-ProRule" id="PRU00285"/>
    </source>
</evidence>
<feature type="domain" description="SHSP" evidence="5">
    <location>
        <begin position="55"/>
        <end position="163"/>
    </location>
</feature>
<dbReference type="GO" id="GO:0043066">
    <property type="term" value="P:negative regulation of apoptotic process"/>
    <property type="evidence" value="ECO:0007669"/>
    <property type="project" value="TreeGrafter"/>
</dbReference>
<dbReference type="EMBL" id="JAFNEN010000161">
    <property type="protein sequence ID" value="KAG8191336.1"/>
    <property type="molecule type" value="Genomic_DNA"/>
</dbReference>
<sequence>MSFSSLVPVFMGRDWWDSWDYPARIMDQCFASPLLDSDLLAPQLYRGFVLRPRTQSNVAASGQSEVKNDDQQFQVSLNVSQFKPDEIQVKVVDNYVEIHAKHEEKSDDHGFVSREFTRRYVLPRSCQGDLVTSSLTPEGVLTIEAPKKALEDVQKNERPVPIEQKPKEN</sequence>
<dbReference type="GO" id="GO:0005737">
    <property type="term" value="C:cytoplasm"/>
    <property type="evidence" value="ECO:0007669"/>
    <property type="project" value="TreeGrafter"/>
</dbReference>
<feature type="binding site" evidence="2">
    <location>
        <position position="102"/>
    </location>
    <ligand>
        <name>Zn(2+)</name>
        <dbReference type="ChEBI" id="CHEBI:29105"/>
        <label>1</label>
    </ligand>
</feature>
<dbReference type="GO" id="GO:0042026">
    <property type="term" value="P:protein refolding"/>
    <property type="evidence" value="ECO:0007669"/>
    <property type="project" value="TreeGrafter"/>
</dbReference>
<reference evidence="6 7" key="1">
    <citation type="journal article" date="2022" name="Nat. Ecol. Evol.">
        <title>A masculinizing supergene underlies an exaggerated male reproductive morph in a spider.</title>
        <authorList>
            <person name="Hendrickx F."/>
            <person name="De Corte Z."/>
            <person name="Sonet G."/>
            <person name="Van Belleghem S.M."/>
            <person name="Kostlbacher S."/>
            <person name="Vangestel C."/>
        </authorList>
    </citation>
    <scope>NUCLEOTIDE SEQUENCE [LARGE SCALE GENOMIC DNA]</scope>
    <source>
        <strain evidence="6">W744_W776</strain>
    </source>
</reference>
<evidence type="ECO:0000256" key="1">
    <source>
        <dbReference type="PIRNR" id="PIRNR036514"/>
    </source>
</evidence>
<evidence type="ECO:0000313" key="6">
    <source>
        <dbReference type="EMBL" id="KAG8191336.1"/>
    </source>
</evidence>
<dbReference type="GO" id="GO:0005634">
    <property type="term" value="C:nucleus"/>
    <property type="evidence" value="ECO:0007669"/>
    <property type="project" value="TreeGrafter"/>
</dbReference>
<dbReference type="PANTHER" id="PTHR45640:SF26">
    <property type="entry name" value="RE23625P"/>
    <property type="match status" value="1"/>
</dbReference>
<dbReference type="InterPro" id="IPR008978">
    <property type="entry name" value="HSP20-like_chaperone"/>
</dbReference>
<dbReference type="GO" id="GO:0009408">
    <property type="term" value="P:response to heat"/>
    <property type="evidence" value="ECO:0007669"/>
    <property type="project" value="UniProtKB-ARBA"/>
</dbReference>
<dbReference type="Proteomes" id="UP000827092">
    <property type="component" value="Unassembled WGS sequence"/>
</dbReference>
<dbReference type="InterPro" id="IPR002068">
    <property type="entry name" value="A-crystallin/Hsp20_dom"/>
</dbReference>
<feature type="binding site" evidence="2">
    <location>
        <position position="104"/>
    </location>
    <ligand>
        <name>Zn(2+)</name>
        <dbReference type="ChEBI" id="CHEBI:29105"/>
        <label>1</label>
    </ligand>
</feature>
<dbReference type="PIRSF" id="PIRSF036514">
    <property type="entry name" value="Sm_HSP_B1"/>
    <property type="match status" value="1"/>
</dbReference>
<dbReference type="PRINTS" id="PR00299">
    <property type="entry name" value="ACRYSTALLIN"/>
</dbReference>
<protein>
    <recommendedName>
        <fullName evidence="5">SHSP domain-containing protein</fullName>
    </recommendedName>
</protein>
<dbReference type="PROSITE" id="PS01031">
    <property type="entry name" value="SHSP"/>
    <property type="match status" value="1"/>
</dbReference>
<dbReference type="PANTHER" id="PTHR45640">
    <property type="entry name" value="HEAT SHOCK PROTEIN HSP-12.2-RELATED"/>
    <property type="match status" value="1"/>
</dbReference>
<dbReference type="Pfam" id="PF00011">
    <property type="entry name" value="HSP20"/>
    <property type="match status" value="1"/>
</dbReference>
<evidence type="ECO:0000256" key="4">
    <source>
        <dbReference type="RuleBase" id="RU003616"/>
    </source>
</evidence>
<gene>
    <name evidence="6" type="ORF">JTE90_006082</name>
</gene>
<accession>A0AAV6V6N0</accession>
<dbReference type="AlphaFoldDB" id="A0AAV6V6N0"/>
<dbReference type="CDD" id="cd06526">
    <property type="entry name" value="metazoan_ACD"/>
    <property type="match status" value="1"/>
</dbReference>
<keyword evidence="7" id="KW-1185">Reference proteome</keyword>
<dbReference type="Gene3D" id="2.60.40.790">
    <property type="match status" value="1"/>
</dbReference>
<dbReference type="SUPFAM" id="SSF49764">
    <property type="entry name" value="HSP20-like chaperones"/>
    <property type="match status" value="1"/>
</dbReference>
<dbReference type="InterPro" id="IPR055269">
    <property type="entry name" value="Alpha-crystallin/HSP_16"/>
</dbReference>
<keyword evidence="2" id="KW-0479">Metal-binding</keyword>
<comment type="caution">
    <text evidence="6">The sequence shown here is derived from an EMBL/GenBank/DDBJ whole genome shotgun (WGS) entry which is preliminary data.</text>
</comment>
<dbReference type="InterPro" id="IPR001436">
    <property type="entry name" value="Alpha-crystallin/sHSP_animal"/>
</dbReference>
<dbReference type="GO" id="GO:0051082">
    <property type="term" value="F:unfolded protein binding"/>
    <property type="evidence" value="ECO:0007669"/>
    <property type="project" value="TreeGrafter"/>
</dbReference>
<name>A0AAV6V6N0_9ARAC</name>
<organism evidence="6 7">
    <name type="scientific">Oedothorax gibbosus</name>
    <dbReference type="NCBI Taxonomy" id="931172"/>
    <lineage>
        <taxon>Eukaryota</taxon>
        <taxon>Metazoa</taxon>
        <taxon>Ecdysozoa</taxon>
        <taxon>Arthropoda</taxon>
        <taxon>Chelicerata</taxon>
        <taxon>Arachnida</taxon>
        <taxon>Araneae</taxon>
        <taxon>Araneomorphae</taxon>
        <taxon>Entelegynae</taxon>
        <taxon>Araneoidea</taxon>
        <taxon>Linyphiidae</taxon>
        <taxon>Erigoninae</taxon>
        <taxon>Oedothorax</taxon>
    </lineage>
</organism>
<comment type="similarity">
    <text evidence="1 3 4">Belongs to the small heat shock protein (HSP20) family.</text>
</comment>